<keyword evidence="1" id="KW-0812">Transmembrane</keyword>
<protein>
    <submittedName>
        <fullName evidence="2">Uncharacterized protein</fullName>
    </submittedName>
</protein>
<proteinExistence type="predicted"/>
<dbReference type="Proteomes" id="UP000260680">
    <property type="component" value="Unassembled WGS sequence"/>
</dbReference>
<feature type="transmembrane region" description="Helical" evidence="1">
    <location>
        <begin position="12"/>
        <end position="35"/>
    </location>
</feature>
<evidence type="ECO:0000313" key="3">
    <source>
        <dbReference type="Proteomes" id="UP000260680"/>
    </source>
</evidence>
<accession>A0A3E2NBL6</accession>
<dbReference type="OrthoDB" id="1958858at2"/>
<organism evidence="2 3">
    <name type="scientific">Lacrimispora amygdalina</name>
    <dbReference type="NCBI Taxonomy" id="253257"/>
    <lineage>
        <taxon>Bacteria</taxon>
        <taxon>Bacillati</taxon>
        <taxon>Bacillota</taxon>
        <taxon>Clostridia</taxon>
        <taxon>Lachnospirales</taxon>
        <taxon>Lachnospiraceae</taxon>
        <taxon>Lacrimispora</taxon>
    </lineage>
</organism>
<sequence>MSIINRIKLIKPVGILLIICLTFIFWIIWGTGYFLPVTQIAEVSVEWKGNQYHPTDINEEEEHIKYAYRIDKSVARSERYDILYLLKGDKNKEYNVLVTADPEGERQLWIKNGYEIPLDGEITGGILRNGFIDKQIMNTIVELSKYPDIIVSKEVFISRKYSYPIFLCFNDCPVSGKYFGKICEVGDNLIIYTESTESISSGEDKVSLTFIKDKKIKKKLSKIINKKYD</sequence>
<evidence type="ECO:0000313" key="2">
    <source>
        <dbReference type="EMBL" id="RFZ78427.1"/>
    </source>
</evidence>
<keyword evidence="1" id="KW-0472">Membrane</keyword>
<name>A0A3E2NBL6_9FIRM</name>
<comment type="caution">
    <text evidence="2">The sequence shown here is derived from an EMBL/GenBank/DDBJ whole genome shotgun (WGS) entry which is preliminary data.</text>
</comment>
<dbReference type="AlphaFoldDB" id="A0A3E2NBL6"/>
<dbReference type="RefSeq" id="WP_117417504.1">
    <property type="nucleotide sequence ID" value="NZ_QOHO01000039.1"/>
</dbReference>
<reference evidence="2 3" key="1">
    <citation type="submission" date="2018-07" db="EMBL/GenBank/DDBJ databases">
        <title>New species, Clostridium PI-S10-A1B.</title>
        <authorList>
            <person name="Krishna G."/>
            <person name="Summeta K."/>
            <person name="Shikha S."/>
            <person name="Prabhu P.B."/>
            <person name="Suresh K."/>
        </authorList>
    </citation>
    <scope>NUCLEOTIDE SEQUENCE [LARGE SCALE GENOMIC DNA]</scope>
    <source>
        <strain evidence="2 3">PI-S10-A1B</strain>
    </source>
</reference>
<evidence type="ECO:0000256" key="1">
    <source>
        <dbReference type="SAM" id="Phobius"/>
    </source>
</evidence>
<keyword evidence="1" id="KW-1133">Transmembrane helix</keyword>
<gene>
    <name evidence="2" type="ORF">DS742_13440</name>
</gene>
<dbReference type="EMBL" id="QOHO01000039">
    <property type="protein sequence ID" value="RFZ78427.1"/>
    <property type="molecule type" value="Genomic_DNA"/>
</dbReference>